<feature type="region of interest" description="Disordered" evidence="1">
    <location>
        <begin position="365"/>
        <end position="385"/>
    </location>
</feature>
<dbReference type="EMBL" id="BLLK01000022">
    <property type="protein sequence ID" value="GFH46368.1"/>
    <property type="molecule type" value="Genomic_DNA"/>
</dbReference>
<name>A0AAD3H173_9STRA</name>
<evidence type="ECO:0000256" key="1">
    <source>
        <dbReference type="SAM" id="MobiDB-lite"/>
    </source>
</evidence>
<feature type="compositionally biased region" description="Polar residues" evidence="1">
    <location>
        <begin position="81"/>
        <end position="91"/>
    </location>
</feature>
<feature type="region of interest" description="Disordered" evidence="1">
    <location>
        <begin position="1"/>
        <end position="28"/>
    </location>
</feature>
<gene>
    <name evidence="2" type="ORF">CTEN210_02842</name>
</gene>
<proteinExistence type="predicted"/>
<evidence type="ECO:0000313" key="3">
    <source>
        <dbReference type="Proteomes" id="UP001054902"/>
    </source>
</evidence>
<comment type="caution">
    <text evidence="2">The sequence shown here is derived from an EMBL/GenBank/DDBJ whole genome shotgun (WGS) entry which is preliminary data.</text>
</comment>
<dbReference type="Proteomes" id="UP001054902">
    <property type="component" value="Unassembled WGS sequence"/>
</dbReference>
<feature type="region of interest" description="Disordered" evidence="1">
    <location>
        <begin position="316"/>
        <end position="350"/>
    </location>
</feature>
<keyword evidence="3" id="KW-1185">Reference proteome</keyword>
<evidence type="ECO:0000313" key="2">
    <source>
        <dbReference type="EMBL" id="GFH46368.1"/>
    </source>
</evidence>
<protein>
    <submittedName>
        <fullName evidence="2">Uncharacterized protein</fullName>
    </submittedName>
</protein>
<dbReference type="AlphaFoldDB" id="A0AAD3H173"/>
<organism evidence="2 3">
    <name type="scientific">Chaetoceros tenuissimus</name>
    <dbReference type="NCBI Taxonomy" id="426638"/>
    <lineage>
        <taxon>Eukaryota</taxon>
        <taxon>Sar</taxon>
        <taxon>Stramenopiles</taxon>
        <taxon>Ochrophyta</taxon>
        <taxon>Bacillariophyta</taxon>
        <taxon>Coscinodiscophyceae</taxon>
        <taxon>Chaetocerotophycidae</taxon>
        <taxon>Chaetocerotales</taxon>
        <taxon>Chaetocerotaceae</taxon>
        <taxon>Chaetoceros</taxon>
    </lineage>
</organism>
<reference evidence="2 3" key="1">
    <citation type="journal article" date="2021" name="Sci. Rep.">
        <title>The genome of the diatom Chaetoceros tenuissimus carries an ancient integrated fragment of an extant virus.</title>
        <authorList>
            <person name="Hongo Y."/>
            <person name="Kimura K."/>
            <person name="Takaki Y."/>
            <person name="Yoshida Y."/>
            <person name="Baba S."/>
            <person name="Kobayashi G."/>
            <person name="Nagasaki K."/>
            <person name="Hano T."/>
            <person name="Tomaru Y."/>
        </authorList>
    </citation>
    <scope>NUCLEOTIDE SEQUENCE [LARGE SCALE GENOMIC DNA]</scope>
    <source>
        <strain evidence="2 3">NIES-3715</strain>
    </source>
</reference>
<sequence length="447" mass="50084">MNQDNSGNALKRNVGKGLVASTSHASSAAQNMMYKTNQKTRNMRKPLSNITNVEKKRTASDANLCDQNDARKNVAKRTFGKGTSSAIQKMSTKNKESTTRNMRKPLSNISNAGKKSLPLSISPSSFEAKKYITLDHCFELSNSKLSDKGLHLHTSHQSHPHYHHKIGSLGKTCDGKEIPIPSSCKYRPSYRGNGGETKSYFPANFSELDLDNAFVNINKISGWCIKEHKKGLRYEGEAMIFGDRIQYKMRMVLELDEMKRPVILTAFPRKTNDTRHHWVDLNQQVNASNSTVPKSVHAATVDEFKDLKIDSIHAASEQEQKKPAGLAVSSILPPQKALQQDEDDGDEESTLKVKVSSILLPQKALQQNENDGDEESTLKVNTANKGKDDDDEVIYVKTVIHMDDDDDNDDDDDKVIFLIDDFENLNLEDSNDDDEDEVQFVRTVIVL</sequence>
<accession>A0AAD3H173</accession>
<feature type="region of interest" description="Disordered" evidence="1">
    <location>
        <begin position="78"/>
        <end position="111"/>
    </location>
</feature>